<dbReference type="STRING" id="1212491.LFA_2037"/>
<dbReference type="OrthoDB" id="9772911at2"/>
<dbReference type="PANTHER" id="PTHR30163:SF9">
    <property type="entry name" value="MEMBRANE-BOUND LYTIC MUREIN TRANSGLYCOSYLASE B"/>
    <property type="match status" value="1"/>
</dbReference>
<dbReference type="GO" id="GO:0008933">
    <property type="term" value="F:peptidoglycan lytic transglycosylase activity"/>
    <property type="evidence" value="ECO:0007669"/>
    <property type="project" value="TreeGrafter"/>
</dbReference>
<organism evidence="4 5">
    <name type="scientific">Legionella fallonii LLAP-10</name>
    <dbReference type="NCBI Taxonomy" id="1212491"/>
    <lineage>
        <taxon>Bacteria</taxon>
        <taxon>Pseudomonadati</taxon>
        <taxon>Pseudomonadota</taxon>
        <taxon>Gammaproteobacteria</taxon>
        <taxon>Legionellales</taxon>
        <taxon>Legionellaceae</taxon>
        <taxon>Legionella</taxon>
    </lineage>
</organism>
<name>A0A098G4K5_9GAMM</name>
<dbReference type="InterPro" id="IPR011757">
    <property type="entry name" value="Lytic_transglycosylase_MltB"/>
</dbReference>
<dbReference type="Gene3D" id="1.10.530.10">
    <property type="match status" value="1"/>
</dbReference>
<feature type="signal peptide" evidence="2">
    <location>
        <begin position="1"/>
        <end position="21"/>
    </location>
</feature>
<dbReference type="Gene3D" id="1.10.8.350">
    <property type="entry name" value="Bacterial muramidase"/>
    <property type="match status" value="1"/>
</dbReference>
<dbReference type="InterPro" id="IPR043426">
    <property type="entry name" value="MltB-like"/>
</dbReference>
<feature type="domain" description="Transglycosylase SLT" evidence="3">
    <location>
        <begin position="28"/>
        <end position="320"/>
    </location>
</feature>
<dbReference type="InterPro" id="IPR031304">
    <property type="entry name" value="SLT_2"/>
</dbReference>
<evidence type="ECO:0000259" key="3">
    <source>
        <dbReference type="Pfam" id="PF13406"/>
    </source>
</evidence>
<dbReference type="Proteomes" id="UP000032430">
    <property type="component" value="Chromosome I"/>
</dbReference>
<keyword evidence="5" id="KW-1185">Reference proteome</keyword>
<accession>A0A098G4K5</accession>
<dbReference type="HOGENOM" id="CLU_035402_1_1_6"/>
<feature type="chain" id="PRO_5001942128" evidence="2">
    <location>
        <begin position="22"/>
        <end position="338"/>
    </location>
</feature>
<dbReference type="KEGG" id="lfa:LFA_2037"/>
<sequence length="338" mass="39303">MRQISWLSFTALFLISFSTFSDTAFIQRKDVQHFIKNMVKQYHFDEKQLTKTMEQVQLQPQIIESMEKPYEKKNWDVYRDIFLTPQRLKGGVDYWNANQKALEKAQKRFGVPPEIIVAILGVETLYGERQGDNRVLDALATLAFNYPKRSAYFTKELTEYLLLCREHKVSPTTYKGSYAGAMGKPQFMPSSYRYYAVDFNNKGKRDLINNNSDSIASIANYFHKHGWKLNEGIAQHAKLVGWRFRSIKTNPKAANYTYAQLEKAGVKPVTAAHNHPYRAGLIELVTDQGKEYWLAYPNFFVITRYNSSPQYALVVYLLSQQLKKQWVEANAKKHRAYV</sequence>
<evidence type="ECO:0000256" key="1">
    <source>
        <dbReference type="PIRSR" id="PIRSR611757-1"/>
    </source>
</evidence>
<dbReference type="Pfam" id="PF13406">
    <property type="entry name" value="SLT_2"/>
    <property type="match status" value="1"/>
</dbReference>
<evidence type="ECO:0000313" key="5">
    <source>
        <dbReference type="Proteomes" id="UP000032430"/>
    </source>
</evidence>
<dbReference type="NCBIfam" id="TIGR02282">
    <property type="entry name" value="MltB"/>
    <property type="match status" value="1"/>
</dbReference>
<dbReference type="GO" id="GO:0009253">
    <property type="term" value="P:peptidoglycan catabolic process"/>
    <property type="evidence" value="ECO:0007669"/>
    <property type="project" value="TreeGrafter"/>
</dbReference>
<dbReference type="CDD" id="cd13399">
    <property type="entry name" value="Slt35-like"/>
    <property type="match status" value="1"/>
</dbReference>
<proteinExistence type="predicted"/>
<protein>
    <submittedName>
        <fullName evidence="4">Membrane-bound lytic murein transglycosylase B</fullName>
    </submittedName>
</protein>
<dbReference type="RefSeq" id="WP_045095928.1">
    <property type="nucleotide sequence ID" value="NZ_LN614827.1"/>
</dbReference>
<keyword evidence="2" id="KW-0732">Signal</keyword>
<dbReference type="SUPFAM" id="SSF53955">
    <property type="entry name" value="Lysozyme-like"/>
    <property type="match status" value="1"/>
</dbReference>
<reference evidence="5" key="1">
    <citation type="submission" date="2014-09" db="EMBL/GenBank/DDBJ databases">
        <authorList>
            <person name="Gomez-Valero L."/>
        </authorList>
    </citation>
    <scope>NUCLEOTIDE SEQUENCE [LARGE SCALE GENOMIC DNA]</scope>
    <source>
        <strain evidence="5">ATCC700992</strain>
    </source>
</reference>
<evidence type="ECO:0000313" key="4">
    <source>
        <dbReference type="EMBL" id="CEG57423.1"/>
    </source>
</evidence>
<dbReference type="FunFam" id="1.10.8.350:FF:000001">
    <property type="entry name" value="Lytic murein transglycosylase B"/>
    <property type="match status" value="1"/>
</dbReference>
<dbReference type="AlphaFoldDB" id="A0A098G4K5"/>
<gene>
    <name evidence="4" type="primary">mltB</name>
    <name evidence="4" type="ORF">LFA_2037</name>
</gene>
<dbReference type="InterPro" id="IPR023346">
    <property type="entry name" value="Lysozyme-like_dom_sf"/>
</dbReference>
<evidence type="ECO:0000256" key="2">
    <source>
        <dbReference type="SAM" id="SignalP"/>
    </source>
</evidence>
<dbReference type="PANTHER" id="PTHR30163">
    <property type="entry name" value="MEMBRANE-BOUND LYTIC MUREIN TRANSGLYCOSYLASE B"/>
    <property type="match status" value="1"/>
</dbReference>
<feature type="active site" evidence="1">
    <location>
        <position position="123"/>
    </location>
</feature>
<dbReference type="EMBL" id="LN614827">
    <property type="protein sequence ID" value="CEG57423.1"/>
    <property type="molecule type" value="Genomic_DNA"/>
</dbReference>